<evidence type="ECO:0000256" key="2">
    <source>
        <dbReference type="ARBA" id="ARBA00005542"/>
    </source>
</evidence>
<evidence type="ECO:0000256" key="6">
    <source>
        <dbReference type="ARBA" id="ARBA00023136"/>
    </source>
</evidence>
<dbReference type="AlphaFoldDB" id="A0AA88Y5D9"/>
<dbReference type="PROSITE" id="PS01186">
    <property type="entry name" value="EGF_2"/>
    <property type="match status" value="1"/>
</dbReference>
<feature type="transmembrane region" description="Helical" evidence="8">
    <location>
        <begin position="590"/>
        <end position="609"/>
    </location>
</feature>
<evidence type="ECO:0000259" key="9">
    <source>
        <dbReference type="PROSITE" id="PS50026"/>
    </source>
</evidence>
<sequence length="707" mass="79279">MMESEFFMQYYGSVVCCVIDSSLKLAAPCPQDLGKWGLGGGKSCMYGVSLRVISRIQEVIEEISTRHPNTIKISGKERTKTVRTNSSVPVNTTKCPVYMDHSIASLPVDSPTIDCSQHTLPCQITLESPDLHRWSYLKFTTPRTWDSNQDLELQVSVISTYCKINDVEIVVNYSEDTHVKPVNSTFEYNSTEIVVTTPHGVKDGNHTCFILPSLGRIDQVQLDFIALFRFPDLIFFPQSENKLFVPDSLVLVTYVNLETDKDAGGTLKVEFGLSPGFAGNNQQASVTICLLPNAIPNELTISNCSGGLGIRLNSSSTATSSKAVYIPYPEATRWYIGMVSQCANVSNPSVIEKCINFPVMSFKVTMSKCVDNQCGRYGKCQEYISGHTIFSACKCYAGWRGYGCTDGTEAESDTILLISTLLLTLSNLLFIPSIIIAIRRRYFVEAFVYFYTMFFSTFYHACDTSSKLYSYCMMDYNVLSFCDFLGSIMSFWVTIIAMSKVTDRLKGFLHVLGALGLAFGVEYARHGLWVFVVPTTLGILIMLISWIRKCKTRHKLYPSKYRYLFYLLPGLLFAATGLVIFAFFETDDNYKYTHSVWHMVMALSITFLLPPRYKKSTDPCPTGRKPGDVWMPEGQGCSRCACNNVGYSCFTCGVVWPGFYAPRDGCYFEHRDASVAYPKCCGYDKICAGDSGYNITKYEILYKNQFG</sequence>
<evidence type="ECO:0000256" key="3">
    <source>
        <dbReference type="ARBA" id="ARBA00022475"/>
    </source>
</evidence>
<evidence type="ECO:0000256" key="5">
    <source>
        <dbReference type="ARBA" id="ARBA00022989"/>
    </source>
</evidence>
<dbReference type="EMBL" id="VSWD01000010">
    <property type="protein sequence ID" value="KAK3089851.1"/>
    <property type="molecule type" value="Genomic_DNA"/>
</dbReference>
<keyword evidence="7" id="KW-0245">EGF-like domain</keyword>
<proteinExistence type="inferred from homology"/>
<keyword evidence="7" id="KW-1015">Disulfide bond</keyword>
<evidence type="ECO:0000256" key="8">
    <source>
        <dbReference type="SAM" id="Phobius"/>
    </source>
</evidence>
<evidence type="ECO:0000313" key="10">
    <source>
        <dbReference type="EMBL" id="KAK3089851.1"/>
    </source>
</evidence>
<name>A0AA88Y5D9_PINIB</name>
<dbReference type="PANTHER" id="PTHR14319">
    <property type="entry name" value="FIVE-SPAN TRANSMEMBRANE PROTEIN M83"/>
    <property type="match status" value="1"/>
</dbReference>
<accession>A0AA88Y5D9</accession>
<evidence type="ECO:0000256" key="4">
    <source>
        <dbReference type="ARBA" id="ARBA00022692"/>
    </source>
</evidence>
<gene>
    <name evidence="10" type="ORF">FSP39_007066</name>
</gene>
<evidence type="ECO:0000256" key="7">
    <source>
        <dbReference type="PROSITE-ProRule" id="PRU00076"/>
    </source>
</evidence>
<dbReference type="InterPro" id="IPR021910">
    <property type="entry name" value="NGX6/PGAP6/MYMK"/>
</dbReference>
<protein>
    <recommendedName>
        <fullName evidence="9">EGF-like domain-containing protein</fullName>
    </recommendedName>
</protein>
<dbReference type="Pfam" id="PF12036">
    <property type="entry name" value="DUF3522"/>
    <property type="match status" value="1"/>
</dbReference>
<comment type="caution">
    <text evidence="10">The sequence shown here is derived from an EMBL/GenBank/DDBJ whole genome shotgun (WGS) entry which is preliminary data.</text>
</comment>
<dbReference type="InterPro" id="IPR000742">
    <property type="entry name" value="EGF"/>
</dbReference>
<feature type="disulfide bond" evidence="7">
    <location>
        <begin position="395"/>
        <end position="404"/>
    </location>
</feature>
<feature type="transmembrane region" description="Helical" evidence="8">
    <location>
        <begin position="563"/>
        <end position="584"/>
    </location>
</feature>
<dbReference type="GO" id="GO:0005886">
    <property type="term" value="C:plasma membrane"/>
    <property type="evidence" value="ECO:0007669"/>
    <property type="project" value="UniProtKB-SubCell"/>
</dbReference>
<evidence type="ECO:0000313" key="11">
    <source>
        <dbReference type="Proteomes" id="UP001186944"/>
    </source>
</evidence>
<comment type="similarity">
    <text evidence="2">Belongs to the TMEM8 family.</text>
</comment>
<keyword evidence="6 8" id="KW-0472">Membrane</keyword>
<reference evidence="10" key="1">
    <citation type="submission" date="2019-08" db="EMBL/GenBank/DDBJ databases">
        <title>The improved chromosome-level genome for the pearl oyster Pinctada fucata martensii using PacBio sequencing and Hi-C.</title>
        <authorList>
            <person name="Zheng Z."/>
        </authorList>
    </citation>
    <scope>NUCLEOTIDE SEQUENCE</scope>
    <source>
        <strain evidence="10">ZZ-2019</strain>
        <tissue evidence="10">Adductor muscle</tissue>
    </source>
</reference>
<feature type="transmembrane region" description="Helical" evidence="8">
    <location>
        <begin position="505"/>
        <end position="521"/>
    </location>
</feature>
<keyword evidence="3" id="KW-1003">Cell membrane</keyword>
<dbReference type="Proteomes" id="UP001186944">
    <property type="component" value="Unassembled WGS sequence"/>
</dbReference>
<keyword evidence="5 8" id="KW-1133">Transmembrane helix</keyword>
<dbReference type="PROSITE" id="PS50026">
    <property type="entry name" value="EGF_3"/>
    <property type="match status" value="1"/>
</dbReference>
<feature type="transmembrane region" description="Helical" evidence="8">
    <location>
        <begin position="442"/>
        <end position="461"/>
    </location>
</feature>
<dbReference type="PROSITE" id="PS00022">
    <property type="entry name" value="EGF_1"/>
    <property type="match status" value="1"/>
</dbReference>
<comment type="caution">
    <text evidence="7">Lacks conserved residue(s) required for the propagation of feature annotation.</text>
</comment>
<keyword evidence="4 8" id="KW-0812">Transmembrane</keyword>
<organism evidence="10 11">
    <name type="scientific">Pinctada imbricata</name>
    <name type="common">Atlantic pearl-oyster</name>
    <name type="synonym">Pinctada martensii</name>
    <dbReference type="NCBI Taxonomy" id="66713"/>
    <lineage>
        <taxon>Eukaryota</taxon>
        <taxon>Metazoa</taxon>
        <taxon>Spiralia</taxon>
        <taxon>Lophotrochozoa</taxon>
        <taxon>Mollusca</taxon>
        <taxon>Bivalvia</taxon>
        <taxon>Autobranchia</taxon>
        <taxon>Pteriomorphia</taxon>
        <taxon>Pterioida</taxon>
        <taxon>Pterioidea</taxon>
        <taxon>Pteriidae</taxon>
        <taxon>Pinctada</taxon>
    </lineage>
</organism>
<feature type="transmembrane region" description="Helical" evidence="8">
    <location>
        <begin position="476"/>
        <end position="498"/>
    </location>
</feature>
<feature type="transmembrane region" description="Helical" evidence="8">
    <location>
        <begin position="527"/>
        <end position="547"/>
    </location>
</feature>
<keyword evidence="11" id="KW-1185">Reference proteome</keyword>
<feature type="transmembrane region" description="Helical" evidence="8">
    <location>
        <begin position="415"/>
        <end position="435"/>
    </location>
</feature>
<feature type="domain" description="EGF-like" evidence="9">
    <location>
        <begin position="365"/>
        <end position="405"/>
    </location>
</feature>
<comment type="subcellular location">
    <subcellularLocation>
        <location evidence="1">Cell membrane</location>
        <topology evidence="1">Multi-pass membrane protein</topology>
    </subcellularLocation>
</comment>
<evidence type="ECO:0000256" key="1">
    <source>
        <dbReference type="ARBA" id="ARBA00004651"/>
    </source>
</evidence>
<dbReference type="PANTHER" id="PTHR14319:SF3">
    <property type="entry name" value="TRANSMEMBRANE PROTEIN-LIKE PROTEIN"/>
    <property type="match status" value="1"/>
</dbReference>